<name>A0ABT5A4F9_9CYAN</name>
<feature type="non-terminal residue" evidence="1">
    <location>
        <position position="225"/>
    </location>
</feature>
<evidence type="ECO:0000313" key="1">
    <source>
        <dbReference type="EMBL" id="MDB9486813.1"/>
    </source>
</evidence>
<dbReference type="Proteomes" id="UP001212123">
    <property type="component" value="Unassembled WGS sequence"/>
</dbReference>
<protein>
    <recommendedName>
        <fullName evidence="3">Calcium-binding protein</fullName>
    </recommendedName>
</protein>
<reference evidence="1 2" key="1">
    <citation type="submission" date="2023-01" db="EMBL/GenBank/DDBJ databases">
        <title>Genomes from the Australian National Cyanobacteria Reference Collection.</title>
        <authorList>
            <person name="Willis A."/>
            <person name="Lee E.M.F."/>
        </authorList>
    </citation>
    <scope>NUCLEOTIDE SEQUENCE [LARGE SCALE GENOMIC DNA]</scope>
    <source>
        <strain evidence="1 2">CS-537/01</strain>
    </source>
</reference>
<dbReference type="SUPFAM" id="SSF51120">
    <property type="entry name" value="beta-Roll"/>
    <property type="match status" value="1"/>
</dbReference>
<evidence type="ECO:0000313" key="2">
    <source>
        <dbReference type="Proteomes" id="UP001212123"/>
    </source>
</evidence>
<keyword evidence="2" id="KW-1185">Reference proteome</keyword>
<dbReference type="Gene3D" id="2.150.10.10">
    <property type="entry name" value="Serralysin-like metalloprotease, C-terminal"/>
    <property type="match status" value="1"/>
</dbReference>
<gene>
    <name evidence="1" type="ORF">PN492_09680</name>
</gene>
<dbReference type="InterPro" id="IPR011049">
    <property type="entry name" value="Serralysin-like_metalloprot_C"/>
</dbReference>
<dbReference type="EMBL" id="JAQMTU010000057">
    <property type="protein sequence ID" value="MDB9486813.1"/>
    <property type="molecule type" value="Genomic_DNA"/>
</dbReference>
<accession>A0ABT5A4F9</accession>
<sequence length="225" mass="23677">MNTLLNSALTLTYNQLSTFADLDNFWNLFDTAFGTQYNRSGAEILRLQWLSGDFSQLPQIEILDSSILGNANGAYASSNNQIYLSANFLATSTAEAISAVLLEEIGHFIDAQINLSDSAGDEGAIFAALVQGNSLDTTTLQALKAEDDHATITVNGQNIQVEQQNFTGTNGNDTITGTSGNDTINSGLGIDVVNGGVGDDLLIIDYSIGDSGNGMVLSTYAGTEG</sequence>
<proteinExistence type="predicted"/>
<comment type="caution">
    <text evidence="1">The sequence shown here is derived from an EMBL/GenBank/DDBJ whole genome shotgun (WGS) entry which is preliminary data.</text>
</comment>
<evidence type="ECO:0008006" key="3">
    <source>
        <dbReference type="Google" id="ProtNLM"/>
    </source>
</evidence>
<dbReference type="Pfam" id="PF00353">
    <property type="entry name" value="HemolysinCabind"/>
    <property type="match status" value="1"/>
</dbReference>
<organism evidence="1 2">
    <name type="scientific">Dolichospermum circinale CS-537/01</name>
    <dbReference type="NCBI Taxonomy" id="3021739"/>
    <lineage>
        <taxon>Bacteria</taxon>
        <taxon>Bacillati</taxon>
        <taxon>Cyanobacteriota</taxon>
        <taxon>Cyanophyceae</taxon>
        <taxon>Nostocales</taxon>
        <taxon>Aphanizomenonaceae</taxon>
        <taxon>Dolichospermum</taxon>
        <taxon>Dolichospermum circinale</taxon>
    </lineage>
</organism>
<dbReference type="InterPro" id="IPR001343">
    <property type="entry name" value="Hemolysn_Ca-bd"/>
</dbReference>